<dbReference type="EMBL" id="JBHMAG010000009">
    <property type="protein sequence ID" value="MFB9752311.1"/>
    <property type="molecule type" value="Genomic_DNA"/>
</dbReference>
<dbReference type="SUPFAM" id="SSF51197">
    <property type="entry name" value="Clavaminate synthase-like"/>
    <property type="match status" value="1"/>
</dbReference>
<dbReference type="Gene3D" id="2.60.120.370">
    <property type="entry name" value="YhcH/YjgK/YiaL"/>
    <property type="match status" value="1"/>
</dbReference>
<comment type="caution">
    <text evidence="1">The sequence shown here is derived from an EMBL/GenBank/DDBJ whole genome shotgun (WGS) entry which is preliminary data.</text>
</comment>
<dbReference type="InterPro" id="IPR004375">
    <property type="entry name" value="NanQ/TabA/YiaL"/>
</dbReference>
<evidence type="ECO:0000313" key="2">
    <source>
        <dbReference type="Proteomes" id="UP001589619"/>
    </source>
</evidence>
<protein>
    <submittedName>
        <fullName evidence="1">YhcH/YjgK/YiaL family protein</fullName>
    </submittedName>
</protein>
<organism evidence="1 2">
    <name type="scientific">Paenibacillus hodogayensis</name>
    <dbReference type="NCBI Taxonomy" id="279208"/>
    <lineage>
        <taxon>Bacteria</taxon>
        <taxon>Bacillati</taxon>
        <taxon>Bacillota</taxon>
        <taxon>Bacilli</taxon>
        <taxon>Bacillales</taxon>
        <taxon>Paenibacillaceae</taxon>
        <taxon>Paenibacillus</taxon>
    </lineage>
</organism>
<dbReference type="Proteomes" id="UP001589619">
    <property type="component" value="Unassembled WGS sequence"/>
</dbReference>
<evidence type="ECO:0000313" key="1">
    <source>
        <dbReference type="EMBL" id="MFB9752311.1"/>
    </source>
</evidence>
<proteinExistence type="predicted"/>
<name>A0ABV5VVI6_9BACL</name>
<dbReference type="InterPro" id="IPR037012">
    <property type="entry name" value="NanQ/TabA/YiaL_sf"/>
</dbReference>
<dbReference type="NCBIfam" id="TIGR00022">
    <property type="entry name" value="YhcH/YjgK/YiaL family protein"/>
    <property type="match status" value="1"/>
</dbReference>
<sequence length="150" mass="16952">MILDSIANLGQYAGFHPRFKQAIEFLNTHDVKQLEPGKYEIDGTHLFALVQHYETKPKAESIWEAHRNYFDIQLVVEGEESMGHSPIGLTEVTTAYKEDSDYALFSANGNFFTLQEGYFAFFAPQDVHMPCVAVNDVPAPVKKVVIKVEI</sequence>
<dbReference type="RefSeq" id="WP_344911286.1">
    <property type="nucleotide sequence ID" value="NZ_BAAAYO010000010.1"/>
</dbReference>
<gene>
    <name evidence="1" type="ORF">ACFFNY_12155</name>
</gene>
<reference evidence="1 2" key="1">
    <citation type="submission" date="2024-09" db="EMBL/GenBank/DDBJ databases">
        <authorList>
            <person name="Sun Q."/>
            <person name="Mori K."/>
        </authorList>
    </citation>
    <scope>NUCLEOTIDE SEQUENCE [LARGE SCALE GENOMIC DNA]</scope>
    <source>
        <strain evidence="1 2">JCM 12520</strain>
    </source>
</reference>
<dbReference type="PANTHER" id="PTHR34986:SF1">
    <property type="entry name" value="PROTEIN YIAL"/>
    <property type="match status" value="1"/>
</dbReference>
<dbReference type="Pfam" id="PF04074">
    <property type="entry name" value="DUF386"/>
    <property type="match status" value="1"/>
</dbReference>
<dbReference type="PANTHER" id="PTHR34986">
    <property type="entry name" value="EVOLVED BETA-GALACTOSIDASE SUBUNIT BETA"/>
    <property type="match status" value="1"/>
</dbReference>
<accession>A0ABV5VVI6</accession>
<keyword evidence="2" id="KW-1185">Reference proteome</keyword>